<dbReference type="EMBL" id="GGEC01085302">
    <property type="protein sequence ID" value="MBX65786.1"/>
    <property type="molecule type" value="Transcribed_RNA"/>
</dbReference>
<name>A0A2P2QFS4_RHIMU</name>
<accession>A0A2P2QFS4</accession>
<protein>
    <submittedName>
        <fullName evidence="1">Uncharacterized protein</fullName>
    </submittedName>
</protein>
<organism evidence="1">
    <name type="scientific">Rhizophora mucronata</name>
    <name type="common">Asiatic mangrove</name>
    <dbReference type="NCBI Taxonomy" id="61149"/>
    <lineage>
        <taxon>Eukaryota</taxon>
        <taxon>Viridiplantae</taxon>
        <taxon>Streptophyta</taxon>
        <taxon>Embryophyta</taxon>
        <taxon>Tracheophyta</taxon>
        <taxon>Spermatophyta</taxon>
        <taxon>Magnoliopsida</taxon>
        <taxon>eudicotyledons</taxon>
        <taxon>Gunneridae</taxon>
        <taxon>Pentapetalae</taxon>
        <taxon>rosids</taxon>
        <taxon>fabids</taxon>
        <taxon>Malpighiales</taxon>
        <taxon>Rhizophoraceae</taxon>
        <taxon>Rhizophora</taxon>
    </lineage>
</organism>
<reference evidence="1" key="1">
    <citation type="submission" date="2018-02" db="EMBL/GenBank/DDBJ databases">
        <title>Rhizophora mucronata_Transcriptome.</title>
        <authorList>
            <person name="Meera S.P."/>
            <person name="Sreeshan A."/>
            <person name="Augustine A."/>
        </authorList>
    </citation>
    <scope>NUCLEOTIDE SEQUENCE</scope>
    <source>
        <tissue evidence="1">Leaf</tissue>
    </source>
</reference>
<proteinExistence type="predicted"/>
<dbReference type="AlphaFoldDB" id="A0A2P2QFS4"/>
<sequence>MCKNIHIQLHSIKKINTRIYTPNQLH</sequence>
<evidence type="ECO:0000313" key="1">
    <source>
        <dbReference type="EMBL" id="MBX65786.1"/>
    </source>
</evidence>